<accession>A0A067DCK7</accession>
<evidence type="ECO:0000259" key="2">
    <source>
        <dbReference type="Pfam" id="PF23598"/>
    </source>
</evidence>
<evidence type="ECO:0000256" key="1">
    <source>
        <dbReference type="ARBA" id="ARBA00022737"/>
    </source>
</evidence>
<dbReference type="PANTHER" id="PTHR47186">
    <property type="entry name" value="LEUCINE-RICH REPEAT-CONTAINING PROTEIN 57"/>
    <property type="match status" value="1"/>
</dbReference>
<name>A0A067DCK7_CITSI</name>
<dbReference type="Gene3D" id="3.80.10.10">
    <property type="entry name" value="Ribonuclease Inhibitor"/>
    <property type="match status" value="1"/>
</dbReference>
<sequence>SLPTGINLDSLKELYLGGCSNLKRFPEISCNIEDLDLKETAIEELPSSIGNLSRLVDLDLTNCSGLKSVSSRLCNLKSLRRLNLSGCLKLEKLPEEIGNLESLEYLNLAEKDFEKIPSSMKQLSKLSDLRLQNCKRLQSLPELPCGSSIHARHCTSLKTLSNSSTLLTRSSKHWDIFNFSNCSN</sequence>
<evidence type="ECO:0000313" key="4">
    <source>
        <dbReference type="Proteomes" id="UP000027120"/>
    </source>
</evidence>
<feature type="non-terminal residue" evidence="3">
    <location>
        <position position="1"/>
    </location>
</feature>
<dbReference type="Pfam" id="PF23598">
    <property type="entry name" value="LRR_14"/>
    <property type="match status" value="1"/>
</dbReference>
<proteinExistence type="predicted"/>
<dbReference type="AlphaFoldDB" id="A0A067DCK7"/>
<dbReference type="STRING" id="2711.A0A067DCK7"/>
<organism evidence="3 4">
    <name type="scientific">Citrus sinensis</name>
    <name type="common">Sweet orange</name>
    <name type="synonym">Citrus aurantium var. sinensis</name>
    <dbReference type="NCBI Taxonomy" id="2711"/>
    <lineage>
        <taxon>Eukaryota</taxon>
        <taxon>Viridiplantae</taxon>
        <taxon>Streptophyta</taxon>
        <taxon>Embryophyta</taxon>
        <taxon>Tracheophyta</taxon>
        <taxon>Spermatophyta</taxon>
        <taxon>Magnoliopsida</taxon>
        <taxon>eudicotyledons</taxon>
        <taxon>Gunneridae</taxon>
        <taxon>Pentapetalae</taxon>
        <taxon>rosids</taxon>
        <taxon>malvids</taxon>
        <taxon>Sapindales</taxon>
        <taxon>Rutaceae</taxon>
        <taxon>Aurantioideae</taxon>
        <taxon>Citrus</taxon>
    </lineage>
</organism>
<dbReference type="EMBL" id="KK785855">
    <property type="protein sequence ID" value="KDO40704.1"/>
    <property type="molecule type" value="Genomic_DNA"/>
</dbReference>
<keyword evidence="1" id="KW-0677">Repeat</keyword>
<feature type="domain" description="Disease resistance R13L4/SHOC-2-like LRR" evidence="2">
    <location>
        <begin position="58"/>
        <end position="143"/>
    </location>
</feature>
<keyword evidence="4" id="KW-1185">Reference proteome</keyword>
<reference evidence="3 4" key="1">
    <citation type="submission" date="2014-04" db="EMBL/GenBank/DDBJ databases">
        <authorList>
            <consortium name="International Citrus Genome Consortium"/>
            <person name="Gmitter F."/>
            <person name="Chen C."/>
            <person name="Farmerie W."/>
            <person name="Harkins T."/>
            <person name="Desany B."/>
            <person name="Mohiuddin M."/>
            <person name="Kodira C."/>
            <person name="Borodovsky M."/>
            <person name="Lomsadze A."/>
            <person name="Burns P."/>
            <person name="Jenkins J."/>
            <person name="Prochnik S."/>
            <person name="Shu S."/>
            <person name="Chapman J."/>
            <person name="Pitluck S."/>
            <person name="Schmutz J."/>
            <person name="Rokhsar D."/>
        </authorList>
    </citation>
    <scope>NUCLEOTIDE SEQUENCE</scope>
</reference>
<dbReference type="PANTHER" id="PTHR47186:SF3">
    <property type="entry name" value="OS09G0267800 PROTEIN"/>
    <property type="match status" value="1"/>
</dbReference>
<gene>
    <name evidence="3" type="ORF">CISIN_1g0060182mg</name>
</gene>
<evidence type="ECO:0000313" key="3">
    <source>
        <dbReference type="EMBL" id="KDO40704.1"/>
    </source>
</evidence>
<dbReference type="InterPro" id="IPR032675">
    <property type="entry name" value="LRR_dom_sf"/>
</dbReference>
<dbReference type="Proteomes" id="UP000027120">
    <property type="component" value="Unassembled WGS sequence"/>
</dbReference>
<dbReference type="InterPro" id="IPR055414">
    <property type="entry name" value="LRR_R13L4/SHOC2-like"/>
</dbReference>
<protein>
    <recommendedName>
        <fullName evidence="2">Disease resistance R13L4/SHOC-2-like LRR domain-containing protein</fullName>
    </recommendedName>
</protein>
<dbReference type="SUPFAM" id="SSF52058">
    <property type="entry name" value="L domain-like"/>
    <property type="match status" value="1"/>
</dbReference>